<feature type="region of interest" description="Disordered" evidence="1">
    <location>
        <begin position="67"/>
        <end position="103"/>
    </location>
</feature>
<dbReference type="HOGENOM" id="CLU_077786_0_0_1"/>
<dbReference type="AlphaFoldDB" id="B4JTQ1"/>
<feature type="domain" description="ARID" evidence="2">
    <location>
        <begin position="120"/>
        <end position="211"/>
    </location>
</feature>
<proteinExistence type="predicted"/>
<dbReference type="PROSITE" id="PS51011">
    <property type="entry name" value="ARID"/>
    <property type="match status" value="1"/>
</dbReference>
<dbReference type="InterPro" id="IPR001606">
    <property type="entry name" value="ARID_dom"/>
</dbReference>
<dbReference type="FunCoup" id="B4JTQ1">
    <property type="interactions" value="17"/>
</dbReference>
<dbReference type="GO" id="GO:0003677">
    <property type="term" value="F:DNA binding"/>
    <property type="evidence" value="ECO:0007669"/>
    <property type="project" value="InterPro"/>
</dbReference>
<dbReference type="InterPro" id="IPR036431">
    <property type="entry name" value="ARID_dom_sf"/>
</dbReference>
<name>B4JTQ1_DROGR</name>
<dbReference type="InParanoid" id="B4JTQ1"/>
<dbReference type="Gene3D" id="1.10.150.60">
    <property type="entry name" value="ARID DNA-binding domain"/>
    <property type="match status" value="1"/>
</dbReference>
<protein>
    <submittedName>
        <fullName evidence="3">GH17467</fullName>
    </submittedName>
</protein>
<dbReference type="eggNOG" id="ENOG502T900">
    <property type="taxonomic scope" value="Eukaryota"/>
</dbReference>
<accession>B4JTQ1</accession>
<dbReference type="SMART" id="SM00501">
    <property type="entry name" value="BRIGHT"/>
    <property type="match status" value="1"/>
</dbReference>
<feature type="compositionally biased region" description="Low complexity" evidence="1">
    <location>
        <begin position="72"/>
        <end position="89"/>
    </location>
</feature>
<reference evidence="3 4" key="1">
    <citation type="journal article" date="2007" name="Nature">
        <title>Evolution of genes and genomes on the Drosophila phylogeny.</title>
        <authorList>
            <consortium name="Drosophila 12 Genomes Consortium"/>
            <person name="Clark A.G."/>
            <person name="Eisen M.B."/>
            <person name="Smith D.R."/>
            <person name="Bergman C.M."/>
            <person name="Oliver B."/>
            <person name="Markow T.A."/>
            <person name="Kaufman T.C."/>
            <person name="Kellis M."/>
            <person name="Gelbart W."/>
            <person name="Iyer V.N."/>
            <person name="Pollard D.A."/>
            <person name="Sackton T.B."/>
            <person name="Larracuente A.M."/>
            <person name="Singh N.D."/>
            <person name="Abad J.P."/>
            <person name="Abt D.N."/>
            <person name="Adryan B."/>
            <person name="Aguade M."/>
            <person name="Akashi H."/>
            <person name="Anderson W.W."/>
            <person name="Aquadro C.F."/>
            <person name="Ardell D.H."/>
            <person name="Arguello R."/>
            <person name="Artieri C.G."/>
            <person name="Barbash D.A."/>
            <person name="Barker D."/>
            <person name="Barsanti P."/>
            <person name="Batterham P."/>
            <person name="Batzoglou S."/>
            <person name="Begun D."/>
            <person name="Bhutkar A."/>
            <person name="Blanco E."/>
            <person name="Bosak S.A."/>
            <person name="Bradley R.K."/>
            <person name="Brand A.D."/>
            <person name="Brent M.R."/>
            <person name="Brooks A.N."/>
            <person name="Brown R.H."/>
            <person name="Butlin R.K."/>
            <person name="Caggese C."/>
            <person name="Calvi B.R."/>
            <person name="Bernardo de Carvalho A."/>
            <person name="Caspi A."/>
            <person name="Castrezana S."/>
            <person name="Celniker S.E."/>
            <person name="Chang J.L."/>
            <person name="Chapple C."/>
            <person name="Chatterji S."/>
            <person name="Chinwalla A."/>
            <person name="Civetta A."/>
            <person name="Clifton S.W."/>
            <person name="Comeron J.M."/>
            <person name="Costello J.C."/>
            <person name="Coyne J.A."/>
            <person name="Daub J."/>
            <person name="David R.G."/>
            <person name="Delcher A.L."/>
            <person name="Delehaunty K."/>
            <person name="Do C.B."/>
            <person name="Ebling H."/>
            <person name="Edwards K."/>
            <person name="Eickbush T."/>
            <person name="Evans J.D."/>
            <person name="Filipski A."/>
            <person name="Findeiss S."/>
            <person name="Freyhult E."/>
            <person name="Fulton L."/>
            <person name="Fulton R."/>
            <person name="Garcia A.C."/>
            <person name="Gardiner A."/>
            <person name="Garfield D.A."/>
            <person name="Garvin B.E."/>
            <person name="Gibson G."/>
            <person name="Gilbert D."/>
            <person name="Gnerre S."/>
            <person name="Godfrey J."/>
            <person name="Good R."/>
            <person name="Gotea V."/>
            <person name="Gravely B."/>
            <person name="Greenberg A.J."/>
            <person name="Griffiths-Jones S."/>
            <person name="Gross S."/>
            <person name="Guigo R."/>
            <person name="Gustafson E.A."/>
            <person name="Haerty W."/>
            <person name="Hahn M.W."/>
            <person name="Halligan D.L."/>
            <person name="Halpern A.L."/>
            <person name="Halter G.M."/>
            <person name="Han M.V."/>
            <person name="Heger A."/>
            <person name="Hillier L."/>
            <person name="Hinrichs A.S."/>
            <person name="Holmes I."/>
            <person name="Hoskins R.A."/>
            <person name="Hubisz M.J."/>
            <person name="Hultmark D."/>
            <person name="Huntley M.A."/>
            <person name="Jaffe D.B."/>
            <person name="Jagadeeshan S."/>
            <person name="Jeck W.R."/>
            <person name="Johnson J."/>
            <person name="Jones C.D."/>
            <person name="Jordan W.C."/>
            <person name="Karpen G.H."/>
            <person name="Kataoka E."/>
            <person name="Keightley P.D."/>
            <person name="Kheradpour P."/>
            <person name="Kirkness E.F."/>
            <person name="Koerich L.B."/>
            <person name="Kristiansen K."/>
            <person name="Kudrna D."/>
            <person name="Kulathinal R.J."/>
            <person name="Kumar S."/>
            <person name="Kwok R."/>
            <person name="Lander E."/>
            <person name="Langley C.H."/>
            <person name="Lapoint R."/>
            <person name="Lazzaro B.P."/>
            <person name="Lee S.J."/>
            <person name="Levesque L."/>
            <person name="Li R."/>
            <person name="Lin C.F."/>
            <person name="Lin M.F."/>
            <person name="Lindblad-Toh K."/>
            <person name="Llopart A."/>
            <person name="Long M."/>
            <person name="Low L."/>
            <person name="Lozovsky E."/>
            <person name="Lu J."/>
            <person name="Luo M."/>
            <person name="Machado C.A."/>
            <person name="Makalowski W."/>
            <person name="Marzo M."/>
            <person name="Matsuda M."/>
            <person name="Matzkin L."/>
            <person name="McAllister B."/>
            <person name="McBride C.S."/>
            <person name="McKernan B."/>
            <person name="McKernan K."/>
            <person name="Mendez-Lago M."/>
            <person name="Minx P."/>
            <person name="Mollenhauer M.U."/>
            <person name="Montooth K."/>
            <person name="Mount S.M."/>
            <person name="Mu X."/>
            <person name="Myers E."/>
            <person name="Negre B."/>
            <person name="Newfeld S."/>
            <person name="Nielsen R."/>
            <person name="Noor M.A."/>
            <person name="O'Grady P."/>
            <person name="Pachter L."/>
            <person name="Papaceit M."/>
            <person name="Parisi M.J."/>
            <person name="Parisi M."/>
            <person name="Parts L."/>
            <person name="Pedersen J.S."/>
            <person name="Pesole G."/>
            <person name="Phillippy A.M."/>
            <person name="Ponting C.P."/>
            <person name="Pop M."/>
            <person name="Porcelli D."/>
            <person name="Powell J.R."/>
            <person name="Prohaska S."/>
            <person name="Pruitt K."/>
            <person name="Puig M."/>
            <person name="Quesneville H."/>
            <person name="Ram K.R."/>
            <person name="Rand D."/>
            <person name="Rasmussen M.D."/>
            <person name="Reed L.K."/>
            <person name="Reenan R."/>
            <person name="Reily A."/>
            <person name="Remington K.A."/>
            <person name="Rieger T.T."/>
            <person name="Ritchie M.G."/>
            <person name="Robin C."/>
            <person name="Rogers Y.H."/>
            <person name="Rohde C."/>
            <person name="Rozas J."/>
            <person name="Rubenfield M.J."/>
            <person name="Ruiz A."/>
            <person name="Russo S."/>
            <person name="Salzberg S.L."/>
            <person name="Sanchez-Gracia A."/>
            <person name="Saranga D.J."/>
            <person name="Sato H."/>
            <person name="Schaeffer S.W."/>
            <person name="Schatz M.C."/>
            <person name="Schlenke T."/>
            <person name="Schwartz R."/>
            <person name="Segarra C."/>
            <person name="Singh R.S."/>
            <person name="Sirot L."/>
            <person name="Sirota M."/>
            <person name="Sisneros N.B."/>
            <person name="Smith C.D."/>
            <person name="Smith T.F."/>
            <person name="Spieth J."/>
            <person name="Stage D.E."/>
            <person name="Stark A."/>
            <person name="Stephan W."/>
            <person name="Strausberg R.L."/>
            <person name="Strempel S."/>
            <person name="Sturgill D."/>
            <person name="Sutton G."/>
            <person name="Sutton G.G."/>
            <person name="Tao W."/>
            <person name="Teichmann S."/>
            <person name="Tobari Y.N."/>
            <person name="Tomimura Y."/>
            <person name="Tsolas J.M."/>
            <person name="Valente V.L."/>
            <person name="Venter E."/>
            <person name="Venter J.C."/>
            <person name="Vicario S."/>
            <person name="Vieira F.G."/>
            <person name="Vilella A.J."/>
            <person name="Villasante A."/>
            <person name="Walenz B."/>
            <person name="Wang J."/>
            <person name="Wasserman M."/>
            <person name="Watts T."/>
            <person name="Wilson D."/>
            <person name="Wilson R.K."/>
            <person name="Wing R.A."/>
            <person name="Wolfner M.F."/>
            <person name="Wong A."/>
            <person name="Wong G.K."/>
            <person name="Wu C.I."/>
            <person name="Wu G."/>
            <person name="Yamamoto D."/>
            <person name="Yang H.P."/>
            <person name="Yang S.P."/>
            <person name="Yorke J.A."/>
            <person name="Yoshida K."/>
            <person name="Zdobnov E."/>
            <person name="Zhang P."/>
            <person name="Zhang Y."/>
            <person name="Zimin A.V."/>
            <person name="Baldwin J."/>
            <person name="Abdouelleil A."/>
            <person name="Abdulkadir J."/>
            <person name="Abebe A."/>
            <person name="Abera B."/>
            <person name="Abreu J."/>
            <person name="Acer S.C."/>
            <person name="Aftuck L."/>
            <person name="Alexander A."/>
            <person name="An P."/>
            <person name="Anderson E."/>
            <person name="Anderson S."/>
            <person name="Arachi H."/>
            <person name="Azer M."/>
            <person name="Bachantsang P."/>
            <person name="Barry A."/>
            <person name="Bayul T."/>
            <person name="Berlin A."/>
            <person name="Bessette D."/>
            <person name="Bloom T."/>
            <person name="Blye J."/>
            <person name="Boguslavskiy L."/>
            <person name="Bonnet C."/>
            <person name="Boukhgalter B."/>
            <person name="Bourzgui I."/>
            <person name="Brown A."/>
            <person name="Cahill P."/>
            <person name="Channer S."/>
            <person name="Cheshatsang Y."/>
            <person name="Chuda L."/>
            <person name="Citroen M."/>
            <person name="Collymore A."/>
            <person name="Cooke P."/>
            <person name="Costello M."/>
            <person name="D'Aco K."/>
            <person name="Daza R."/>
            <person name="De Haan G."/>
            <person name="DeGray S."/>
            <person name="DeMaso C."/>
            <person name="Dhargay N."/>
            <person name="Dooley K."/>
            <person name="Dooley E."/>
            <person name="Doricent M."/>
            <person name="Dorje P."/>
            <person name="Dorjee K."/>
            <person name="Dupes A."/>
            <person name="Elong R."/>
            <person name="Falk J."/>
            <person name="Farina A."/>
            <person name="Faro S."/>
            <person name="Ferguson D."/>
            <person name="Fisher S."/>
            <person name="Foley C.D."/>
            <person name="Franke A."/>
            <person name="Friedrich D."/>
            <person name="Gadbois L."/>
            <person name="Gearin G."/>
            <person name="Gearin C.R."/>
            <person name="Giannoukos G."/>
            <person name="Goode T."/>
            <person name="Graham J."/>
            <person name="Grandbois E."/>
            <person name="Grewal S."/>
            <person name="Gyaltsen K."/>
            <person name="Hafez N."/>
            <person name="Hagos B."/>
            <person name="Hall J."/>
            <person name="Henson C."/>
            <person name="Hollinger A."/>
            <person name="Honan T."/>
            <person name="Huard M.D."/>
            <person name="Hughes L."/>
            <person name="Hurhula B."/>
            <person name="Husby M.E."/>
            <person name="Kamat A."/>
            <person name="Kanga B."/>
            <person name="Kashin S."/>
            <person name="Khazanovich D."/>
            <person name="Kisner P."/>
            <person name="Lance K."/>
            <person name="Lara M."/>
            <person name="Lee W."/>
            <person name="Lennon N."/>
            <person name="Letendre F."/>
            <person name="LeVine R."/>
            <person name="Lipovsky A."/>
            <person name="Liu X."/>
            <person name="Liu J."/>
            <person name="Liu S."/>
            <person name="Lokyitsang T."/>
            <person name="Lokyitsang Y."/>
            <person name="Lubonja R."/>
            <person name="Lui A."/>
            <person name="MacDonald P."/>
            <person name="Magnisalis V."/>
            <person name="Maru K."/>
            <person name="Matthews C."/>
            <person name="McCusker W."/>
            <person name="McDonough S."/>
            <person name="Mehta T."/>
            <person name="Meldrim J."/>
            <person name="Meneus L."/>
            <person name="Mihai O."/>
            <person name="Mihalev A."/>
            <person name="Mihova T."/>
            <person name="Mittelman R."/>
            <person name="Mlenga V."/>
            <person name="Montmayeur A."/>
            <person name="Mulrain L."/>
            <person name="Navidi A."/>
            <person name="Naylor J."/>
            <person name="Negash T."/>
            <person name="Nguyen T."/>
            <person name="Nguyen N."/>
            <person name="Nicol R."/>
            <person name="Norbu C."/>
            <person name="Norbu N."/>
            <person name="Novod N."/>
            <person name="O'Neill B."/>
            <person name="Osman S."/>
            <person name="Markiewicz E."/>
            <person name="Oyono O.L."/>
            <person name="Patti C."/>
            <person name="Phunkhang P."/>
            <person name="Pierre F."/>
            <person name="Priest M."/>
            <person name="Raghuraman S."/>
            <person name="Rege F."/>
            <person name="Reyes R."/>
            <person name="Rise C."/>
            <person name="Rogov P."/>
            <person name="Ross K."/>
            <person name="Ryan E."/>
            <person name="Settipalli S."/>
            <person name="Shea T."/>
            <person name="Sherpa N."/>
            <person name="Shi L."/>
            <person name="Shih D."/>
            <person name="Sparrow T."/>
            <person name="Spaulding J."/>
            <person name="Stalker J."/>
            <person name="Stange-Thomann N."/>
            <person name="Stavropoulos S."/>
            <person name="Stone C."/>
            <person name="Strader C."/>
            <person name="Tesfaye S."/>
            <person name="Thomson T."/>
            <person name="Thoulutsang Y."/>
            <person name="Thoulutsang D."/>
            <person name="Topham K."/>
            <person name="Topping I."/>
            <person name="Tsamla T."/>
            <person name="Vassiliev H."/>
            <person name="Vo A."/>
            <person name="Wangchuk T."/>
            <person name="Wangdi T."/>
            <person name="Weiand M."/>
            <person name="Wilkinson J."/>
            <person name="Wilson A."/>
            <person name="Yadav S."/>
            <person name="Young G."/>
            <person name="Yu Q."/>
            <person name="Zembek L."/>
            <person name="Zhong D."/>
            <person name="Zimmer A."/>
            <person name="Zwirko Z."/>
            <person name="Jaffe D.B."/>
            <person name="Alvarez P."/>
            <person name="Brockman W."/>
            <person name="Butler J."/>
            <person name="Chin C."/>
            <person name="Gnerre S."/>
            <person name="Grabherr M."/>
            <person name="Kleber M."/>
            <person name="Mauceli E."/>
            <person name="MacCallum I."/>
        </authorList>
    </citation>
    <scope>NUCLEOTIDE SEQUENCE [LARGE SCALE GENOMIC DNA]</scope>
    <source>
        <strain evidence="4">Tucson 15287-2541.00</strain>
    </source>
</reference>
<organism evidence="4">
    <name type="scientific">Drosophila grimshawi</name>
    <name type="common">Hawaiian fruit fly</name>
    <name type="synonym">Idiomyia grimshawi</name>
    <dbReference type="NCBI Taxonomy" id="7222"/>
    <lineage>
        <taxon>Eukaryota</taxon>
        <taxon>Metazoa</taxon>
        <taxon>Ecdysozoa</taxon>
        <taxon>Arthropoda</taxon>
        <taxon>Hexapoda</taxon>
        <taxon>Insecta</taxon>
        <taxon>Pterygota</taxon>
        <taxon>Neoptera</taxon>
        <taxon>Endopterygota</taxon>
        <taxon>Diptera</taxon>
        <taxon>Brachycera</taxon>
        <taxon>Muscomorpha</taxon>
        <taxon>Ephydroidea</taxon>
        <taxon>Drosophilidae</taxon>
        <taxon>Drosophila</taxon>
        <taxon>Hawaiian Drosophila</taxon>
    </lineage>
</organism>
<evidence type="ECO:0000259" key="2">
    <source>
        <dbReference type="PROSITE" id="PS51011"/>
    </source>
</evidence>
<evidence type="ECO:0000256" key="1">
    <source>
        <dbReference type="SAM" id="MobiDB-lite"/>
    </source>
</evidence>
<gene>
    <name evidence="3" type="primary">Dgri\GH17467</name>
    <name evidence="3" type="ORF">Dgri_GH17467</name>
</gene>
<dbReference type="SMART" id="SM00355">
    <property type="entry name" value="ZnF_C2H2"/>
    <property type="match status" value="2"/>
</dbReference>
<evidence type="ECO:0000313" key="4">
    <source>
        <dbReference type="Proteomes" id="UP000001070"/>
    </source>
</evidence>
<dbReference type="InterPro" id="IPR013087">
    <property type="entry name" value="Znf_C2H2_type"/>
</dbReference>
<dbReference type="SUPFAM" id="SSF46774">
    <property type="entry name" value="ARID-like"/>
    <property type="match status" value="1"/>
</dbReference>
<keyword evidence="4" id="KW-1185">Reference proteome</keyword>
<dbReference type="EMBL" id="CH916374">
    <property type="protein sequence ID" value="EDV91480.1"/>
    <property type="molecule type" value="Genomic_DNA"/>
</dbReference>
<dbReference type="Pfam" id="PF01388">
    <property type="entry name" value="ARID"/>
    <property type="match status" value="1"/>
</dbReference>
<sequence>MHNPREHLRCRRRGCTYTTNRAYNLERHERNHDKGKVPVSQYQPCPHCTYAAGSLHNLMRHISKKHAALSGKTTTKQQAITSQQQAEQTKVPPSTEAKSESLPNCAERIPEHLTESLIPAADSSLWFWSTPQQLERNFLRRSALKEECKIQERSIKLFKYLFYALVRARGGALNVDQWEDVAAALGLPSGSGCQTRVKYMELLYEFEKKEEERSQEWKNVEGLPSWWDDGDFVTDNMHLTSSDEQWKQMNSPSITARNAIVKLIYDKYYAKHLNSSKAFQRFHMKDSWLRATMLNYQALKRELHSKHCLGS</sequence>
<dbReference type="Gene3D" id="3.30.160.60">
    <property type="entry name" value="Classic Zinc Finger"/>
    <property type="match status" value="1"/>
</dbReference>
<evidence type="ECO:0000313" key="3">
    <source>
        <dbReference type="EMBL" id="EDV91480.1"/>
    </source>
</evidence>
<dbReference type="Proteomes" id="UP000001070">
    <property type="component" value="Unassembled WGS sequence"/>
</dbReference>
<dbReference type="OMA" id="PPWWDDG"/>
<dbReference type="PhylomeDB" id="B4JTQ1"/>
<dbReference type="OrthoDB" id="3561125at2759"/>